<gene>
    <name evidence="8" type="ORF">BJ981_001321</name>
</gene>
<dbReference type="InterPro" id="IPR006091">
    <property type="entry name" value="Acyl-CoA_Oxase/DH_mid-dom"/>
</dbReference>
<dbReference type="Proteomes" id="UP000588112">
    <property type="component" value="Unassembled WGS sequence"/>
</dbReference>
<dbReference type="EMBL" id="JACHBR010000001">
    <property type="protein sequence ID" value="MBB5625622.1"/>
    <property type="molecule type" value="Genomic_DNA"/>
</dbReference>
<organism evidence="8 9">
    <name type="scientific">Sphaerisporangium krabiense</name>
    <dbReference type="NCBI Taxonomy" id="763782"/>
    <lineage>
        <taxon>Bacteria</taxon>
        <taxon>Bacillati</taxon>
        <taxon>Actinomycetota</taxon>
        <taxon>Actinomycetes</taxon>
        <taxon>Streptosporangiales</taxon>
        <taxon>Streptosporangiaceae</taxon>
        <taxon>Sphaerisporangium</taxon>
    </lineage>
</organism>
<name>A0A7W8Z1H1_9ACTN</name>
<comment type="cofactor">
    <cofactor evidence="4">
        <name>FAD</name>
        <dbReference type="ChEBI" id="CHEBI:57692"/>
    </cofactor>
</comment>
<evidence type="ECO:0000259" key="6">
    <source>
        <dbReference type="Pfam" id="PF00441"/>
    </source>
</evidence>
<feature type="domain" description="Acyl-CoA dehydrogenase/oxidase C-terminal" evidence="6">
    <location>
        <begin position="274"/>
        <end position="402"/>
    </location>
</feature>
<dbReference type="Pfam" id="PF02770">
    <property type="entry name" value="Acyl-CoA_dh_M"/>
    <property type="match status" value="1"/>
</dbReference>
<feature type="domain" description="Acyl-CoA oxidase/dehydrogenase middle" evidence="7">
    <location>
        <begin position="167"/>
        <end position="261"/>
    </location>
</feature>
<evidence type="ECO:0000256" key="1">
    <source>
        <dbReference type="ARBA" id="ARBA00009347"/>
    </source>
</evidence>
<dbReference type="Gene3D" id="1.20.140.10">
    <property type="entry name" value="Butyryl-CoA Dehydrogenase, subunit A, domain 3"/>
    <property type="match status" value="1"/>
</dbReference>
<evidence type="ECO:0000259" key="7">
    <source>
        <dbReference type="Pfam" id="PF02770"/>
    </source>
</evidence>
<evidence type="ECO:0000256" key="4">
    <source>
        <dbReference type="RuleBase" id="RU362125"/>
    </source>
</evidence>
<feature type="compositionally biased region" description="Basic and acidic residues" evidence="5">
    <location>
        <begin position="628"/>
        <end position="652"/>
    </location>
</feature>
<evidence type="ECO:0000313" key="8">
    <source>
        <dbReference type="EMBL" id="MBB5625622.1"/>
    </source>
</evidence>
<dbReference type="RefSeq" id="WP_184608989.1">
    <property type="nucleotide sequence ID" value="NZ_BOOS01000024.1"/>
</dbReference>
<keyword evidence="2 4" id="KW-0285">Flavoprotein</keyword>
<dbReference type="PANTHER" id="PTHR43884">
    <property type="entry name" value="ACYL-COA DEHYDROGENASE"/>
    <property type="match status" value="1"/>
</dbReference>
<comment type="caution">
    <text evidence="8">The sequence shown here is derived from an EMBL/GenBank/DDBJ whole genome shotgun (WGS) entry which is preliminary data.</text>
</comment>
<dbReference type="GO" id="GO:0003995">
    <property type="term" value="F:acyl-CoA dehydrogenase activity"/>
    <property type="evidence" value="ECO:0007669"/>
    <property type="project" value="TreeGrafter"/>
</dbReference>
<protein>
    <submittedName>
        <fullName evidence="8">Alkylation response protein AidB-like acyl-CoA dehydrogenase</fullName>
    </submittedName>
</protein>
<dbReference type="AlphaFoldDB" id="A0A7W8Z1H1"/>
<dbReference type="Gene3D" id="2.40.110.10">
    <property type="entry name" value="Butyryl-CoA Dehydrogenase, subunit A, domain 2"/>
    <property type="match status" value="1"/>
</dbReference>
<dbReference type="InterPro" id="IPR046373">
    <property type="entry name" value="Acyl-CoA_Oxase/DH_mid-dom_sf"/>
</dbReference>
<feature type="region of interest" description="Disordered" evidence="5">
    <location>
        <begin position="628"/>
        <end position="659"/>
    </location>
</feature>
<dbReference type="InterPro" id="IPR009075">
    <property type="entry name" value="AcylCo_DH/oxidase_C"/>
</dbReference>
<dbReference type="InterPro" id="IPR009100">
    <property type="entry name" value="AcylCoA_DH/oxidase_NM_dom_sf"/>
</dbReference>
<dbReference type="SUPFAM" id="SSF47203">
    <property type="entry name" value="Acyl-CoA dehydrogenase C-terminal domain-like"/>
    <property type="match status" value="1"/>
</dbReference>
<dbReference type="Pfam" id="PF00441">
    <property type="entry name" value="Acyl-CoA_dh_1"/>
    <property type="match status" value="1"/>
</dbReference>
<evidence type="ECO:0000256" key="2">
    <source>
        <dbReference type="ARBA" id="ARBA00022630"/>
    </source>
</evidence>
<dbReference type="CDD" id="cd00567">
    <property type="entry name" value="ACAD"/>
    <property type="match status" value="1"/>
</dbReference>
<proteinExistence type="inferred from homology"/>
<evidence type="ECO:0000256" key="3">
    <source>
        <dbReference type="ARBA" id="ARBA00022827"/>
    </source>
</evidence>
<feature type="region of interest" description="Disordered" evidence="5">
    <location>
        <begin position="1"/>
        <end position="43"/>
    </location>
</feature>
<comment type="similarity">
    <text evidence="1 4">Belongs to the acyl-CoA dehydrogenase family.</text>
</comment>
<dbReference type="InterPro" id="IPR036250">
    <property type="entry name" value="AcylCo_DH-like_C"/>
</dbReference>
<feature type="compositionally biased region" description="Polar residues" evidence="5">
    <location>
        <begin position="21"/>
        <end position="43"/>
    </location>
</feature>
<dbReference type="SUPFAM" id="SSF56645">
    <property type="entry name" value="Acyl-CoA dehydrogenase NM domain-like"/>
    <property type="match status" value="1"/>
</dbReference>
<accession>A0A7W8Z1H1</accession>
<keyword evidence="3 4" id="KW-0274">FAD</keyword>
<reference evidence="8 9" key="1">
    <citation type="submission" date="2020-08" db="EMBL/GenBank/DDBJ databases">
        <title>Sequencing the genomes of 1000 actinobacteria strains.</title>
        <authorList>
            <person name="Klenk H.-P."/>
        </authorList>
    </citation>
    <scope>NUCLEOTIDE SEQUENCE [LARGE SCALE GENOMIC DNA]</scope>
    <source>
        <strain evidence="8 9">DSM 45790</strain>
    </source>
</reference>
<keyword evidence="4" id="KW-0560">Oxidoreductase</keyword>
<sequence length="659" mass="68147">MTELTLDALPAPPGVPEADSLTPQCSTGSPTPQPLTASPTSSGLPGPVARYAVAAGLDRSLGDPASAASPFGFAAAAARDEAAAFPAELSAAAGPALRLSYVPRADGGTLDAADETLMTVRAAARRDLTVMPATMFGITAATCVLLAGDAAQRARVTELLRRGGAVGFALTEDGHGSDLLANECRLEPDGEGGYRLWGRKWLVGLGDRAEALVVCARTGRRGPGAFTLVLLEGPVVAACRTGTRPSAGMRGIGFAGFEFAGVPVPAGARVGREGRGLDVAMRAMQYVRVMSTGANLAAGDTALRLALDFAAGHRVGDRPLDGLPTARREIATAVTALLAAEAGALGAARALHLAPEAQGLWSSVVKHVTIDAAGDVFARCGDLLGTRGLLREGPAAAFDTFRRDNAVVRHIDTGPVANLRLVTTWLTQAALTRSGSPGRSARSDVTELFDLATAPPEARLDGLAVAGRADPVTEALPEAAAAVRAELAAVGGPIAELAAVGGPIAELADQVVARLCAAVAEVPERVRALLADRRDAATPDLLEEAERFCFLHAAASCVHLWRAGREQPLLTGREPSWLAATVGLLLARAEGGTWRLPALLDDPMAETALRLHREGRMFSVTALPLAEHDRAADRTPDRADNRADNRAGRETDAGEEETP</sequence>
<evidence type="ECO:0000256" key="5">
    <source>
        <dbReference type="SAM" id="MobiDB-lite"/>
    </source>
</evidence>
<evidence type="ECO:0000313" key="9">
    <source>
        <dbReference type="Proteomes" id="UP000588112"/>
    </source>
</evidence>
<keyword evidence="9" id="KW-1185">Reference proteome</keyword>
<dbReference type="PANTHER" id="PTHR43884:SF12">
    <property type="entry name" value="ISOVALERYL-COA DEHYDROGENASE, MITOCHONDRIAL-RELATED"/>
    <property type="match status" value="1"/>
</dbReference>